<accession>A0A5C3KBT1</accession>
<evidence type="ECO:0000313" key="10">
    <source>
        <dbReference type="Proteomes" id="UP000307440"/>
    </source>
</evidence>
<feature type="domain" description="Helicase C-terminal" evidence="8">
    <location>
        <begin position="436"/>
        <end position="587"/>
    </location>
</feature>
<dbReference type="EMBL" id="ML210495">
    <property type="protein sequence ID" value="TFK17535.1"/>
    <property type="molecule type" value="Genomic_DNA"/>
</dbReference>
<evidence type="ECO:0000256" key="2">
    <source>
        <dbReference type="ARBA" id="ARBA00022741"/>
    </source>
</evidence>
<dbReference type="InterPro" id="IPR027417">
    <property type="entry name" value="P-loop_NTPase"/>
</dbReference>
<evidence type="ECO:0000256" key="4">
    <source>
        <dbReference type="ARBA" id="ARBA00022840"/>
    </source>
</evidence>
<dbReference type="FunFam" id="3.40.50.10810:FF:000019">
    <property type="entry name" value="DNA excision repair protein ERCC-6-like 2 isoform X1"/>
    <property type="match status" value="1"/>
</dbReference>
<keyword evidence="4" id="KW-0067">ATP-binding</keyword>
<feature type="region of interest" description="Disordered" evidence="6">
    <location>
        <begin position="707"/>
        <end position="751"/>
    </location>
</feature>
<organism evidence="9 10">
    <name type="scientific">Coprinopsis marcescibilis</name>
    <name type="common">Agaric fungus</name>
    <name type="synonym">Psathyrella marcescibilis</name>
    <dbReference type="NCBI Taxonomy" id="230819"/>
    <lineage>
        <taxon>Eukaryota</taxon>
        <taxon>Fungi</taxon>
        <taxon>Dikarya</taxon>
        <taxon>Basidiomycota</taxon>
        <taxon>Agaricomycotina</taxon>
        <taxon>Agaricomycetes</taxon>
        <taxon>Agaricomycetidae</taxon>
        <taxon>Agaricales</taxon>
        <taxon>Agaricineae</taxon>
        <taxon>Psathyrellaceae</taxon>
        <taxon>Coprinopsis</taxon>
    </lineage>
</organism>
<evidence type="ECO:0000256" key="6">
    <source>
        <dbReference type="SAM" id="MobiDB-lite"/>
    </source>
</evidence>
<feature type="domain" description="Helicase ATP-binding" evidence="7">
    <location>
        <begin position="55"/>
        <end position="250"/>
    </location>
</feature>
<reference evidence="9 10" key="1">
    <citation type="journal article" date="2019" name="Nat. Ecol. Evol.">
        <title>Megaphylogeny resolves global patterns of mushroom evolution.</title>
        <authorList>
            <person name="Varga T."/>
            <person name="Krizsan K."/>
            <person name="Foldi C."/>
            <person name="Dima B."/>
            <person name="Sanchez-Garcia M."/>
            <person name="Sanchez-Ramirez S."/>
            <person name="Szollosi G.J."/>
            <person name="Szarkandi J.G."/>
            <person name="Papp V."/>
            <person name="Albert L."/>
            <person name="Andreopoulos W."/>
            <person name="Angelini C."/>
            <person name="Antonin V."/>
            <person name="Barry K.W."/>
            <person name="Bougher N.L."/>
            <person name="Buchanan P."/>
            <person name="Buyck B."/>
            <person name="Bense V."/>
            <person name="Catcheside P."/>
            <person name="Chovatia M."/>
            <person name="Cooper J."/>
            <person name="Damon W."/>
            <person name="Desjardin D."/>
            <person name="Finy P."/>
            <person name="Geml J."/>
            <person name="Haridas S."/>
            <person name="Hughes K."/>
            <person name="Justo A."/>
            <person name="Karasinski D."/>
            <person name="Kautmanova I."/>
            <person name="Kiss B."/>
            <person name="Kocsube S."/>
            <person name="Kotiranta H."/>
            <person name="LaButti K.M."/>
            <person name="Lechner B.E."/>
            <person name="Liimatainen K."/>
            <person name="Lipzen A."/>
            <person name="Lukacs Z."/>
            <person name="Mihaltcheva S."/>
            <person name="Morgado L.N."/>
            <person name="Niskanen T."/>
            <person name="Noordeloos M.E."/>
            <person name="Ohm R.A."/>
            <person name="Ortiz-Santana B."/>
            <person name="Ovrebo C."/>
            <person name="Racz N."/>
            <person name="Riley R."/>
            <person name="Savchenko A."/>
            <person name="Shiryaev A."/>
            <person name="Soop K."/>
            <person name="Spirin V."/>
            <person name="Szebenyi C."/>
            <person name="Tomsovsky M."/>
            <person name="Tulloss R.E."/>
            <person name="Uehling J."/>
            <person name="Grigoriev I.V."/>
            <person name="Vagvolgyi C."/>
            <person name="Papp T."/>
            <person name="Martin F.M."/>
            <person name="Miettinen O."/>
            <person name="Hibbett D.S."/>
            <person name="Nagy L.G."/>
        </authorList>
    </citation>
    <scope>NUCLEOTIDE SEQUENCE [LARGE SCALE GENOMIC DNA]</scope>
    <source>
        <strain evidence="9 10">CBS 121175</strain>
    </source>
</reference>
<evidence type="ECO:0000313" key="9">
    <source>
        <dbReference type="EMBL" id="TFK17535.1"/>
    </source>
</evidence>
<dbReference type="GO" id="GO:0005524">
    <property type="term" value="F:ATP binding"/>
    <property type="evidence" value="ECO:0007669"/>
    <property type="project" value="InterPro"/>
</dbReference>
<dbReference type="InterPro" id="IPR038718">
    <property type="entry name" value="SNF2-like_sf"/>
</dbReference>
<dbReference type="PANTHER" id="PTHR45629:SF7">
    <property type="entry name" value="DNA EXCISION REPAIR PROTEIN ERCC-6-RELATED"/>
    <property type="match status" value="1"/>
</dbReference>
<dbReference type="GO" id="GO:0016787">
    <property type="term" value="F:hydrolase activity"/>
    <property type="evidence" value="ECO:0007669"/>
    <property type="project" value="UniProtKB-KW"/>
</dbReference>
<dbReference type="Pfam" id="PF00176">
    <property type="entry name" value="SNF2-rel_dom"/>
    <property type="match status" value="1"/>
</dbReference>
<feature type="compositionally biased region" description="Basic and acidic residues" evidence="6">
    <location>
        <begin position="732"/>
        <end position="746"/>
    </location>
</feature>
<keyword evidence="3" id="KW-0378">Hydrolase</keyword>
<dbReference type="Proteomes" id="UP000307440">
    <property type="component" value="Unassembled WGS sequence"/>
</dbReference>
<gene>
    <name evidence="9" type="ORF">FA15DRAFT_604879</name>
</gene>
<dbReference type="PANTHER" id="PTHR45629">
    <property type="entry name" value="SNF2/RAD54 FAMILY MEMBER"/>
    <property type="match status" value="1"/>
</dbReference>
<keyword evidence="2" id="KW-0547">Nucleotide-binding</keyword>
<dbReference type="InterPro" id="IPR049730">
    <property type="entry name" value="SNF2/RAD54-like_C"/>
</dbReference>
<dbReference type="SUPFAM" id="SSF52540">
    <property type="entry name" value="P-loop containing nucleoside triphosphate hydrolases"/>
    <property type="match status" value="2"/>
</dbReference>
<dbReference type="CDD" id="cd18793">
    <property type="entry name" value="SF2_C_SNF"/>
    <property type="match status" value="1"/>
</dbReference>
<evidence type="ECO:0000256" key="3">
    <source>
        <dbReference type="ARBA" id="ARBA00022801"/>
    </source>
</evidence>
<dbReference type="SMART" id="SM00487">
    <property type="entry name" value="DEXDc"/>
    <property type="match status" value="1"/>
</dbReference>
<dbReference type="Pfam" id="PF00271">
    <property type="entry name" value="Helicase_C"/>
    <property type="match status" value="1"/>
</dbReference>
<name>A0A5C3KBT1_COPMA</name>
<sequence length="818" mass="92076">MLSLQALNPKPGFPLVPGQPKLGPLVLDKETGIEVPEPLCIHLRGYQREGVSFLYRQYKEGLGALLGDDMGLGKTIQVIAFLSAIMKKTGTALDEGRRHHYVSNLQDARSWRKTGKLQPANTKWPTCLIIAPSTVVHNWEREFQTWGYFEVGIYTGTPKDRETTLRDFKLGRLDVLVTSFDIARKDIDLLDDLALSCVIVDEVHRVKNDSSQITNAFHRFACTVRMGLTGTTVQNSYKEMWTILDWTNPGKLGTARQWNGYVVKPLTVGQSSAATPEQTVRAAAVARVLKEKLLPKFFLRRTKDIIRDQLPKKTDQVVFCPLTRAQISAYKNILEMEEVQNLIKRDQPCDCGSRKSSKTCCHPFEAAHVFKYMSILIKLSNHLVLILPGGPKDTADQTATNRALARVAFPDGRVPKYGTAILEEGFCGKWGTLNVLLREWRVDTTNKVLIFTKSVKLLEALEFHLNARSYRFLKLDGSTKQSERMPMIDRFNNDPEVFIFLISTLAGGTGLNLTGANKVVIFDPNWNPAHDLQAMDRAFRFGQRRDVSVYRLLGAGSVEELIYARQIYKQQQMAIAYDASFQTRYFEGIQGDVTKRGELFGLENIFKLQEDKWATQMAIEKANLAELDWALTNLKGAKGKRASNKELLEAEAKVGKEDSTVKGLARLLFEDDLPEVKETEEDKITKSLNAIGVKYSHMNDKILRPSKVEEERTKQTIRKKRVNKAKVAEGSGKGDGDSDGKKEEPKVWPPVRNRKRKLDAVDSLSARREALIALGLISSPAELTKFAGEFSKQTLEEQQSIIAILDKWVVDNADELGR</sequence>
<proteinExistence type="predicted"/>
<dbReference type="STRING" id="230819.A0A5C3KBT1"/>
<keyword evidence="10" id="KW-1185">Reference proteome</keyword>
<evidence type="ECO:0000259" key="8">
    <source>
        <dbReference type="PROSITE" id="PS51194"/>
    </source>
</evidence>
<dbReference type="PROSITE" id="PS00690">
    <property type="entry name" value="DEAH_ATP_HELICASE"/>
    <property type="match status" value="1"/>
</dbReference>
<dbReference type="PROSITE" id="PS51194">
    <property type="entry name" value="HELICASE_CTER"/>
    <property type="match status" value="1"/>
</dbReference>
<keyword evidence="5" id="KW-0539">Nucleus</keyword>
<dbReference type="GO" id="GO:0005634">
    <property type="term" value="C:nucleus"/>
    <property type="evidence" value="ECO:0007669"/>
    <property type="project" value="UniProtKB-SubCell"/>
</dbReference>
<dbReference type="InterPro" id="IPR001650">
    <property type="entry name" value="Helicase_C-like"/>
</dbReference>
<evidence type="ECO:0000259" key="7">
    <source>
        <dbReference type="PROSITE" id="PS51192"/>
    </source>
</evidence>
<dbReference type="SMART" id="SM00490">
    <property type="entry name" value="HELICc"/>
    <property type="match status" value="1"/>
</dbReference>
<protein>
    <submittedName>
        <fullName evidence="9">Uncharacterized protein</fullName>
    </submittedName>
</protein>
<dbReference type="InterPro" id="IPR050496">
    <property type="entry name" value="SNF2_RAD54_helicase_repair"/>
</dbReference>
<comment type="subcellular location">
    <subcellularLocation>
        <location evidence="1">Nucleus</location>
    </subcellularLocation>
</comment>
<dbReference type="InterPro" id="IPR014001">
    <property type="entry name" value="Helicase_ATP-bd"/>
</dbReference>
<dbReference type="InterPro" id="IPR002464">
    <property type="entry name" value="DNA/RNA_helicase_DEAH_CS"/>
</dbReference>
<dbReference type="AlphaFoldDB" id="A0A5C3KBT1"/>
<dbReference type="OrthoDB" id="413460at2759"/>
<dbReference type="PROSITE" id="PS51192">
    <property type="entry name" value="HELICASE_ATP_BIND_1"/>
    <property type="match status" value="1"/>
</dbReference>
<evidence type="ECO:0000256" key="1">
    <source>
        <dbReference type="ARBA" id="ARBA00004123"/>
    </source>
</evidence>
<dbReference type="InterPro" id="IPR000330">
    <property type="entry name" value="SNF2_N"/>
</dbReference>
<evidence type="ECO:0000256" key="5">
    <source>
        <dbReference type="ARBA" id="ARBA00023242"/>
    </source>
</evidence>
<dbReference type="Gene3D" id="3.40.50.300">
    <property type="entry name" value="P-loop containing nucleotide triphosphate hydrolases"/>
    <property type="match status" value="1"/>
</dbReference>
<feature type="compositionally biased region" description="Basic residues" evidence="6">
    <location>
        <begin position="715"/>
        <end position="724"/>
    </location>
</feature>
<dbReference type="Gene3D" id="3.40.50.10810">
    <property type="entry name" value="Tandem AAA-ATPase domain"/>
    <property type="match status" value="1"/>
</dbReference>